<accession>A0A4R3LYG5</accession>
<feature type="transmembrane region" description="Helical" evidence="1">
    <location>
        <begin position="50"/>
        <end position="70"/>
    </location>
</feature>
<evidence type="ECO:0000259" key="2">
    <source>
        <dbReference type="Pfam" id="PF05425"/>
    </source>
</evidence>
<protein>
    <submittedName>
        <fullName evidence="3">Putative membrane protein</fullName>
    </submittedName>
</protein>
<evidence type="ECO:0000256" key="1">
    <source>
        <dbReference type="SAM" id="Phobius"/>
    </source>
</evidence>
<organism evidence="3 4">
    <name type="scientific">Paralcaligenes ureilyticus</name>
    <dbReference type="NCBI Taxonomy" id="627131"/>
    <lineage>
        <taxon>Bacteria</taxon>
        <taxon>Pseudomonadati</taxon>
        <taxon>Pseudomonadota</taxon>
        <taxon>Betaproteobacteria</taxon>
        <taxon>Burkholderiales</taxon>
        <taxon>Alcaligenaceae</taxon>
        <taxon>Paralcaligenes</taxon>
    </lineage>
</organism>
<name>A0A4R3LYG5_9BURK</name>
<keyword evidence="1" id="KW-1133">Transmembrane helix</keyword>
<feature type="domain" description="Copper resistance protein D" evidence="2">
    <location>
        <begin position="45"/>
        <end position="146"/>
    </location>
</feature>
<feature type="transmembrane region" description="Helical" evidence="1">
    <location>
        <begin position="130"/>
        <end position="151"/>
    </location>
</feature>
<gene>
    <name evidence="3" type="ORF">EDC26_11196</name>
</gene>
<feature type="transmembrane region" description="Helical" evidence="1">
    <location>
        <begin position="6"/>
        <end position="29"/>
    </location>
</feature>
<dbReference type="InterPro" id="IPR008457">
    <property type="entry name" value="Cu-R_CopD_dom"/>
</dbReference>
<comment type="caution">
    <text evidence="3">The sequence shown here is derived from an EMBL/GenBank/DDBJ whole genome shotgun (WGS) entry which is preliminary data.</text>
</comment>
<dbReference type="RefSeq" id="WP_132583683.1">
    <property type="nucleotide sequence ID" value="NZ_SMAJ01000011.1"/>
</dbReference>
<sequence length="153" mass="17393">MPLAITLHLLAAVIWVGGMFFAYLVLRPVAGQLLEPTLRLTLWTQVFKRFFPWIWLAVLILLITGFWMTFELLGGLARVGMHVHLMMTLGILMMVIFLYICYRPLPRLKQAVEAKNWPQGAHELNLIRKLIGVNLILGILVVCVAGIGRFIQV</sequence>
<dbReference type="AlphaFoldDB" id="A0A4R3LYG5"/>
<feature type="transmembrane region" description="Helical" evidence="1">
    <location>
        <begin position="82"/>
        <end position="102"/>
    </location>
</feature>
<dbReference type="Proteomes" id="UP000295525">
    <property type="component" value="Unassembled WGS sequence"/>
</dbReference>
<dbReference type="OrthoDB" id="8419862at2"/>
<dbReference type="GO" id="GO:0016020">
    <property type="term" value="C:membrane"/>
    <property type="evidence" value="ECO:0007669"/>
    <property type="project" value="InterPro"/>
</dbReference>
<dbReference type="Pfam" id="PF05425">
    <property type="entry name" value="CopD"/>
    <property type="match status" value="1"/>
</dbReference>
<reference evidence="3 4" key="1">
    <citation type="submission" date="2019-03" db="EMBL/GenBank/DDBJ databases">
        <title>Genomic Encyclopedia of Type Strains, Phase IV (KMG-IV): sequencing the most valuable type-strain genomes for metagenomic binning, comparative biology and taxonomic classification.</title>
        <authorList>
            <person name="Goeker M."/>
        </authorList>
    </citation>
    <scope>NUCLEOTIDE SEQUENCE [LARGE SCALE GENOMIC DNA]</scope>
    <source>
        <strain evidence="3 4">DSM 24591</strain>
    </source>
</reference>
<keyword evidence="1" id="KW-0812">Transmembrane</keyword>
<keyword evidence="4" id="KW-1185">Reference proteome</keyword>
<keyword evidence="1" id="KW-0472">Membrane</keyword>
<evidence type="ECO:0000313" key="3">
    <source>
        <dbReference type="EMBL" id="TCT04879.1"/>
    </source>
</evidence>
<dbReference type="EMBL" id="SMAJ01000011">
    <property type="protein sequence ID" value="TCT04879.1"/>
    <property type="molecule type" value="Genomic_DNA"/>
</dbReference>
<evidence type="ECO:0000313" key="4">
    <source>
        <dbReference type="Proteomes" id="UP000295525"/>
    </source>
</evidence>
<proteinExistence type="predicted"/>